<feature type="chain" id="PRO_5026044848" description="thioredoxin-dependent peroxiredoxin" evidence="9">
    <location>
        <begin position="22"/>
        <end position="355"/>
    </location>
</feature>
<dbReference type="Proteomes" id="UP000481153">
    <property type="component" value="Unassembled WGS sequence"/>
</dbReference>
<dbReference type="GO" id="GO:0008379">
    <property type="term" value="F:thioredoxin peroxidase activity"/>
    <property type="evidence" value="ECO:0007669"/>
    <property type="project" value="TreeGrafter"/>
</dbReference>
<evidence type="ECO:0000256" key="2">
    <source>
        <dbReference type="ARBA" id="ARBA00013017"/>
    </source>
</evidence>
<keyword evidence="5" id="KW-0560">Oxidoreductase</keyword>
<gene>
    <name evidence="11" type="ORF">Ae201684_002506</name>
</gene>
<dbReference type="GO" id="GO:0045454">
    <property type="term" value="P:cell redox homeostasis"/>
    <property type="evidence" value="ECO:0007669"/>
    <property type="project" value="TreeGrafter"/>
</dbReference>
<evidence type="ECO:0000256" key="3">
    <source>
        <dbReference type="ARBA" id="ARBA00022559"/>
    </source>
</evidence>
<evidence type="ECO:0000256" key="7">
    <source>
        <dbReference type="ARBA" id="ARBA00023284"/>
    </source>
</evidence>
<accession>A0A6G0XQM3</accession>
<evidence type="ECO:0000313" key="11">
    <source>
        <dbReference type="EMBL" id="KAF0742606.1"/>
    </source>
</evidence>
<dbReference type="VEuPathDB" id="FungiDB:AeMF1_002900"/>
<reference evidence="11 12" key="1">
    <citation type="submission" date="2019-07" db="EMBL/GenBank/DDBJ databases">
        <title>Genomics analysis of Aphanomyces spp. identifies a new class of oomycete effector associated with host adaptation.</title>
        <authorList>
            <person name="Gaulin E."/>
        </authorList>
    </citation>
    <scope>NUCLEOTIDE SEQUENCE [LARGE SCALE GENOMIC DNA]</scope>
    <source>
        <strain evidence="11 12">ATCC 201684</strain>
    </source>
</reference>
<dbReference type="AlphaFoldDB" id="A0A6G0XQM3"/>
<comment type="similarity">
    <text evidence="1">Belongs to the peroxiredoxin family. AhpC/Prx1 subfamily.</text>
</comment>
<dbReference type="InterPro" id="IPR019479">
    <property type="entry name" value="Peroxiredoxin_C"/>
</dbReference>
<comment type="catalytic activity">
    <reaction evidence="8">
        <text>a hydroperoxide + [thioredoxin]-dithiol = an alcohol + [thioredoxin]-disulfide + H2O</text>
        <dbReference type="Rhea" id="RHEA:62620"/>
        <dbReference type="Rhea" id="RHEA-COMP:10698"/>
        <dbReference type="Rhea" id="RHEA-COMP:10700"/>
        <dbReference type="ChEBI" id="CHEBI:15377"/>
        <dbReference type="ChEBI" id="CHEBI:29950"/>
        <dbReference type="ChEBI" id="CHEBI:30879"/>
        <dbReference type="ChEBI" id="CHEBI:35924"/>
        <dbReference type="ChEBI" id="CHEBI:50058"/>
        <dbReference type="EC" id="1.11.1.24"/>
    </reaction>
</comment>
<dbReference type="PANTHER" id="PTHR10681:SF176">
    <property type="entry name" value="THIOREDOXIN DOMAIN-CONTAINING PROTEIN"/>
    <property type="match status" value="1"/>
</dbReference>
<evidence type="ECO:0000256" key="8">
    <source>
        <dbReference type="ARBA" id="ARBA00049091"/>
    </source>
</evidence>
<keyword evidence="3" id="KW-0575">Peroxidase</keyword>
<dbReference type="GO" id="GO:0042744">
    <property type="term" value="P:hydrogen peroxide catabolic process"/>
    <property type="evidence" value="ECO:0007669"/>
    <property type="project" value="TreeGrafter"/>
</dbReference>
<evidence type="ECO:0000256" key="1">
    <source>
        <dbReference type="ARBA" id="ARBA00009796"/>
    </source>
</evidence>
<evidence type="ECO:0000256" key="4">
    <source>
        <dbReference type="ARBA" id="ARBA00022862"/>
    </source>
</evidence>
<feature type="domain" description="Thioredoxin" evidence="10">
    <location>
        <begin position="46"/>
        <end position="210"/>
    </location>
</feature>
<keyword evidence="4" id="KW-0049">Antioxidant</keyword>
<dbReference type="SUPFAM" id="SSF52833">
    <property type="entry name" value="Thioredoxin-like"/>
    <property type="match status" value="1"/>
</dbReference>
<keyword evidence="7" id="KW-0676">Redox-active center</keyword>
<protein>
    <recommendedName>
        <fullName evidence="2">thioredoxin-dependent peroxiredoxin</fullName>
        <ecNumber evidence="2">1.11.1.24</ecNumber>
    </recommendedName>
</protein>
<dbReference type="Pfam" id="PF00578">
    <property type="entry name" value="AhpC-TSA"/>
    <property type="match status" value="1"/>
</dbReference>
<dbReference type="PANTHER" id="PTHR10681">
    <property type="entry name" value="THIOREDOXIN PEROXIDASE"/>
    <property type="match status" value="1"/>
</dbReference>
<keyword evidence="6" id="KW-1015">Disulfide bond</keyword>
<dbReference type="InterPro" id="IPR000866">
    <property type="entry name" value="AhpC/TSA"/>
</dbReference>
<dbReference type="InterPro" id="IPR050217">
    <property type="entry name" value="Peroxiredoxin"/>
</dbReference>
<dbReference type="InterPro" id="IPR036249">
    <property type="entry name" value="Thioredoxin-like_sf"/>
</dbReference>
<evidence type="ECO:0000256" key="9">
    <source>
        <dbReference type="SAM" id="SignalP"/>
    </source>
</evidence>
<evidence type="ECO:0000256" key="5">
    <source>
        <dbReference type="ARBA" id="ARBA00023002"/>
    </source>
</evidence>
<evidence type="ECO:0000259" key="10">
    <source>
        <dbReference type="PROSITE" id="PS51352"/>
    </source>
</evidence>
<keyword evidence="12" id="KW-1185">Reference proteome</keyword>
<dbReference type="Pfam" id="PF10417">
    <property type="entry name" value="1-cysPrx_C"/>
    <property type="match status" value="1"/>
</dbReference>
<dbReference type="GO" id="GO:0005829">
    <property type="term" value="C:cytosol"/>
    <property type="evidence" value="ECO:0007669"/>
    <property type="project" value="TreeGrafter"/>
</dbReference>
<evidence type="ECO:0000256" key="6">
    <source>
        <dbReference type="ARBA" id="ARBA00023157"/>
    </source>
</evidence>
<dbReference type="FunFam" id="3.40.30.10:FF:000003">
    <property type="entry name" value="Peroxiredoxin 1"/>
    <property type="match status" value="1"/>
</dbReference>
<dbReference type="CDD" id="cd03015">
    <property type="entry name" value="PRX_Typ2cys"/>
    <property type="match status" value="1"/>
</dbReference>
<organism evidence="11 12">
    <name type="scientific">Aphanomyces euteiches</name>
    <dbReference type="NCBI Taxonomy" id="100861"/>
    <lineage>
        <taxon>Eukaryota</taxon>
        <taxon>Sar</taxon>
        <taxon>Stramenopiles</taxon>
        <taxon>Oomycota</taxon>
        <taxon>Saprolegniomycetes</taxon>
        <taxon>Saprolegniales</taxon>
        <taxon>Verrucalvaceae</taxon>
        <taxon>Aphanomyces</taxon>
    </lineage>
</organism>
<dbReference type="PROSITE" id="PS51352">
    <property type="entry name" value="THIOREDOXIN_2"/>
    <property type="match status" value="1"/>
</dbReference>
<feature type="signal peptide" evidence="9">
    <location>
        <begin position="1"/>
        <end position="21"/>
    </location>
</feature>
<dbReference type="GO" id="GO:0033554">
    <property type="term" value="P:cellular response to stress"/>
    <property type="evidence" value="ECO:0007669"/>
    <property type="project" value="TreeGrafter"/>
</dbReference>
<name>A0A6G0XQM3_9STRA</name>
<comment type="caution">
    <text evidence="11">The sequence shown here is derived from an EMBL/GenBank/DDBJ whole genome shotgun (WGS) entry which is preliminary data.</text>
</comment>
<dbReference type="EC" id="1.11.1.24" evidence="2"/>
<dbReference type="GO" id="GO:0006979">
    <property type="term" value="P:response to oxidative stress"/>
    <property type="evidence" value="ECO:0007669"/>
    <property type="project" value="TreeGrafter"/>
</dbReference>
<proteinExistence type="inferred from homology"/>
<dbReference type="Gene3D" id="3.40.30.10">
    <property type="entry name" value="Glutaredoxin"/>
    <property type="match status" value="1"/>
</dbReference>
<dbReference type="EMBL" id="VJMJ01000026">
    <property type="protein sequence ID" value="KAF0742606.1"/>
    <property type="molecule type" value="Genomic_DNA"/>
</dbReference>
<keyword evidence="9" id="KW-0732">Signal</keyword>
<evidence type="ECO:0000313" key="12">
    <source>
        <dbReference type="Proteomes" id="UP000481153"/>
    </source>
</evidence>
<sequence>MIGRFFGAIALLACVFAVVSAADFKPAPAPSGSSFAPIWNYGGRPLSPRKPAPDFTNVNAVVDEKFTKISLNDYKGKWLVIFFYPFDFTFVCPTEIISFSDSIEQFRAINAEVIAVSTDSHHTHLAWIKTPRDKGGLGNMDIPILADISKQISANYGVLINDPSDDMFGAALRGLFIIDPQGIVRSIQINDDQVGRSVDETLRILKAFQYAMAHPGEVCPANWKPGSKTIKADQEANMSFGYKLSITFCALTRDGHNSQRKIGRQLFTRWDSLFFLLLGETMLVVLEPARAESDTDTATNNQTHAAADGLGVKRTLFEDQVFVVAVVSHAAGRTADVAAQRGLHGSNGACEHACF</sequence>
<dbReference type="InterPro" id="IPR013766">
    <property type="entry name" value="Thioredoxin_domain"/>
</dbReference>